<comment type="subcellular location">
    <subcellularLocation>
        <location evidence="6">Cytoplasm</location>
    </subcellularLocation>
</comment>
<comment type="similarity">
    <text evidence="2 6">Belongs to the PanB family.</text>
</comment>
<dbReference type="HOGENOM" id="CLU_036645_1_0_2"/>
<dbReference type="NCBIfam" id="NF001452">
    <property type="entry name" value="PRK00311.1"/>
    <property type="match status" value="1"/>
</dbReference>
<dbReference type="EC" id="2.1.2.11" evidence="6"/>
<evidence type="ECO:0000256" key="2">
    <source>
        <dbReference type="ARBA" id="ARBA00008676"/>
    </source>
</evidence>
<dbReference type="STRING" id="1006006.Mcup_1488"/>
<feature type="binding site" evidence="6 9">
    <location>
        <position position="25"/>
    </location>
    <ligand>
        <name>Mg(2+)</name>
        <dbReference type="ChEBI" id="CHEBI:18420"/>
    </ligand>
</feature>
<evidence type="ECO:0000256" key="6">
    <source>
        <dbReference type="HAMAP-Rule" id="MF_00156"/>
    </source>
</evidence>
<evidence type="ECO:0000313" key="10">
    <source>
        <dbReference type="EMBL" id="AEB95591.1"/>
    </source>
</evidence>
<dbReference type="GO" id="GO:0008168">
    <property type="term" value="F:methyltransferase activity"/>
    <property type="evidence" value="ECO:0007669"/>
    <property type="project" value="UniProtKB-KW"/>
</dbReference>
<comment type="function">
    <text evidence="6">Catalyzes the reversible reaction in which hydroxymethyl group from 5,10-methylenetetrahydrofolate is transferred onto alpha-ketoisovalerate to form ketopantoate.</text>
</comment>
<evidence type="ECO:0000256" key="7">
    <source>
        <dbReference type="PIRSR" id="PIRSR000388-1"/>
    </source>
</evidence>
<dbReference type="FunFam" id="3.20.20.60:FF:000003">
    <property type="entry name" value="3-methyl-2-oxobutanoate hydroxymethyltransferase"/>
    <property type="match status" value="1"/>
</dbReference>
<dbReference type="UniPathway" id="UPA00241"/>
<dbReference type="PANTHER" id="PTHR20881">
    <property type="entry name" value="3-METHYL-2-OXOBUTANOATE HYDROXYMETHYLTRANSFERASE"/>
    <property type="match status" value="1"/>
</dbReference>
<dbReference type="PANTHER" id="PTHR20881:SF0">
    <property type="entry name" value="3-METHYL-2-OXOBUTANOATE HYDROXYMETHYLTRANSFERASE"/>
    <property type="match status" value="1"/>
</dbReference>
<dbReference type="PATRIC" id="fig|1006006.8.peg.1484"/>
<keyword evidence="5 6" id="KW-0173">Coenzyme A biosynthesis</keyword>
<dbReference type="PIRSF" id="PIRSF000388">
    <property type="entry name" value="Pantoate_hydroxy_MeTrfase"/>
    <property type="match status" value="1"/>
</dbReference>
<dbReference type="SUPFAM" id="SSF51621">
    <property type="entry name" value="Phosphoenolpyruvate/pyruvate domain"/>
    <property type="match status" value="1"/>
</dbReference>
<feature type="binding site" evidence="6 8">
    <location>
        <begin position="25"/>
        <end position="26"/>
    </location>
    <ligand>
        <name>3-methyl-2-oxobutanoate</name>
        <dbReference type="ChEBI" id="CHEBI:11851"/>
    </ligand>
</feature>
<dbReference type="GO" id="GO:0000287">
    <property type="term" value="F:magnesium ion binding"/>
    <property type="evidence" value="ECO:0007669"/>
    <property type="project" value="TreeGrafter"/>
</dbReference>
<evidence type="ECO:0000256" key="5">
    <source>
        <dbReference type="ARBA" id="ARBA00022993"/>
    </source>
</evidence>
<dbReference type="GO" id="GO:0015940">
    <property type="term" value="P:pantothenate biosynthetic process"/>
    <property type="evidence" value="ECO:0007669"/>
    <property type="project" value="UniProtKB-UniRule"/>
</dbReference>
<evidence type="ECO:0000256" key="3">
    <source>
        <dbReference type="ARBA" id="ARBA00022679"/>
    </source>
</evidence>
<feature type="binding site" evidence="6 9">
    <location>
        <position position="64"/>
    </location>
    <ligand>
        <name>Mg(2+)</name>
        <dbReference type="ChEBI" id="CHEBI:18420"/>
    </ligand>
</feature>
<dbReference type="InterPro" id="IPR015813">
    <property type="entry name" value="Pyrv/PenolPyrv_kinase-like_dom"/>
</dbReference>
<comment type="pathway">
    <text evidence="1">Cofactor biosynthesis; (R)-pantothenate biosynthesis; (R)-pantoate from 3-methyl-2-oxobutanoate: step 1/2.</text>
</comment>
<dbReference type="AlphaFoldDB" id="F4FZ21"/>
<dbReference type="CDD" id="cd06557">
    <property type="entry name" value="KPHMT-like"/>
    <property type="match status" value="1"/>
</dbReference>
<dbReference type="KEGG" id="mcn:Mcup_1488"/>
<gene>
    <name evidence="6" type="primary">panB</name>
    <name evidence="10" type="ordered locus">Mcup_1488</name>
</gene>
<keyword evidence="11" id="KW-1185">Reference proteome</keyword>
<feature type="binding site" evidence="6 8">
    <location>
        <position position="93"/>
    </location>
    <ligand>
        <name>3-methyl-2-oxobutanoate</name>
        <dbReference type="ChEBI" id="CHEBI:11851"/>
    </ligand>
</feature>
<evidence type="ECO:0000256" key="1">
    <source>
        <dbReference type="ARBA" id="ARBA00005033"/>
    </source>
</evidence>
<dbReference type="InterPro" id="IPR003700">
    <property type="entry name" value="Pantoate_hydroxy_MeTrfase"/>
</dbReference>
<evidence type="ECO:0000313" key="11">
    <source>
        <dbReference type="Proteomes" id="UP000007812"/>
    </source>
</evidence>
<dbReference type="Gene3D" id="3.20.20.60">
    <property type="entry name" value="Phosphoenolpyruvate-binding domains"/>
    <property type="match status" value="1"/>
</dbReference>
<evidence type="ECO:0000256" key="8">
    <source>
        <dbReference type="PIRSR" id="PIRSR000388-2"/>
    </source>
</evidence>
<comment type="catalytic activity">
    <reaction evidence="6">
        <text>(6R)-5,10-methylene-5,6,7,8-tetrahydrofolate + 3-methyl-2-oxobutanoate + H2O = 2-dehydropantoate + (6S)-5,6,7,8-tetrahydrofolate</text>
        <dbReference type="Rhea" id="RHEA:11824"/>
        <dbReference type="ChEBI" id="CHEBI:11561"/>
        <dbReference type="ChEBI" id="CHEBI:11851"/>
        <dbReference type="ChEBI" id="CHEBI:15377"/>
        <dbReference type="ChEBI" id="CHEBI:15636"/>
        <dbReference type="ChEBI" id="CHEBI:57453"/>
        <dbReference type="EC" id="2.1.2.11"/>
    </reaction>
</comment>
<name>F4FZ21_METCR</name>
<proteinExistence type="inferred from homology"/>
<comment type="pathway">
    <text evidence="6">Cofactor biosynthesis; coenzyme A biosynthesis.</text>
</comment>
<protein>
    <recommendedName>
        <fullName evidence="6">3-methyl-2-oxobutanoate hydroxymethyltransferase</fullName>
        <ecNumber evidence="6">2.1.2.11</ecNumber>
    </recommendedName>
    <alternativeName>
        <fullName evidence="6">Ketopantoate hydroxymethyltransferase</fullName>
        <shortName evidence="6">KPHMT</shortName>
    </alternativeName>
</protein>
<organism evidence="10 11">
    <name type="scientific">Metallosphaera cuprina (strain Ar-4)</name>
    <dbReference type="NCBI Taxonomy" id="1006006"/>
    <lineage>
        <taxon>Archaea</taxon>
        <taxon>Thermoproteota</taxon>
        <taxon>Thermoprotei</taxon>
        <taxon>Sulfolobales</taxon>
        <taxon>Sulfolobaceae</taxon>
        <taxon>Metallosphaera</taxon>
    </lineage>
</organism>
<dbReference type="eggNOG" id="arCOG00584">
    <property type="taxonomic scope" value="Archaea"/>
</dbReference>
<keyword evidence="6" id="KW-0963">Cytoplasm</keyword>
<dbReference type="HAMAP" id="MF_00156">
    <property type="entry name" value="PanB"/>
    <property type="match status" value="1"/>
</dbReference>
<reference evidence="10 11" key="1">
    <citation type="journal article" date="2011" name="J. Bacteriol.">
        <title>Complete genome sequence of Metallosphaera cuprina, a metal sulfide-oxidizing archaeon from a hot spring.</title>
        <authorList>
            <person name="Liu L.J."/>
            <person name="You X.Y."/>
            <person name="Zheng H."/>
            <person name="Wang S."/>
            <person name="Jiang C.Y."/>
            <person name="Liu S.J."/>
        </authorList>
    </citation>
    <scope>NUCLEOTIDE SEQUENCE [LARGE SCALE GENOMIC DNA]</scope>
    <source>
        <strain evidence="10 11">Ar-4</strain>
    </source>
</reference>
<comment type="cofactor">
    <cofactor evidence="6 9">
        <name>Mg(2+)</name>
        <dbReference type="ChEBI" id="CHEBI:18420"/>
    </cofactor>
    <text evidence="6 9">Binds 1 Mg(2+) ion per subunit.</text>
</comment>
<dbReference type="GO" id="GO:0003864">
    <property type="term" value="F:3-methyl-2-oxobutanoate hydroxymethyltransferase activity"/>
    <property type="evidence" value="ECO:0007669"/>
    <property type="project" value="UniProtKB-UniRule"/>
</dbReference>
<comment type="subunit">
    <text evidence="6">Homodecamer; pentamer of dimers.</text>
</comment>
<keyword evidence="4 6" id="KW-0460">Magnesium</keyword>
<keyword evidence="3 6" id="KW-0808">Transferase</keyword>
<feature type="binding site" evidence="6 8">
    <location>
        <position position="64"/>
    </location>
    <ligand>
        <name>3-methyl-2-oxobutanoate</name>
        <dbReference type="ChEBI" id="CHEBI:11851"/>
    </ligand>
</feature>
<dbReference type="GO" id="GO:0005737">
    <property type="term" value="C:cytoplasm"/>
    <property type="evidence" value="ECO:0007669"/>
    <property type="project" value="UniProtKB-SubCell"/>
</dbReference>
<dbReference type="Pfam" id="PF02548">
    <property type="entry name" value="Pantoate_transf"/>
    <property type="match status" value="1"/>
</dbReference>
<dbReference type="GO" id="GO:0015937">
    <property type="term" value="P:coenzyme A biosynthetic process"/>
    <property type="evidence" value="ECO:0007669"/>
    <property type="project" value="UniProtKB-UniRule"/>
</dbReference>
<dbReference type="InterPro" id="IPR040442">
    <property type="entry name" value="Pyrv_kinase-like_dom_sf"/>
</dbReference>
<feature type="active site" description="Proton acceptor" evidence="6 7">
    <location>
        <position position="158"/>
    </location>
</feature>
<evidence type="ECO:0000256" key="4">
    <source>
        <dbReference type="ARBA" id="ARBA00022842"/>
    </source>
</evidence>
<dbReference type="EMBL" id="CP002656">
    <property type="protein sequence ID" value="AEB95591.1"/>
    <property type="molecule type" value="Genomic_DNA"/>
</dbReference>
<dbReference type="GO" id="GO:0032259">
    <property type="term" value="P:methylation"/>
    <property type="evidence" value="ECO:0007669"/>
    <property type="project" value="UniProtKB-KW"/>
</dbReference>
<keyword evidence="6 9" id="KW-0479">Metal-binding</keyword>
<sequence length="243" mass="26710">MLTVYDYSMARILANTELDGLLVGDSLGMNMLGFPSTLQVTMKHMIHHTRAVVRAFPRQLIVVDMPFLSYETSNESAIRNAGTLAQEGADAVKLEGGVEVYERVSKIVKSGIPVMGHIGLTPQRFLTLGGYRTVKDEQKLLADARALEEAGAFSIVIENVYSEIARKITEEVSVPTICIGAGPHCDGQVLVIHDLLGMGDVEPYFAKKYLDLKAEISNAVKKYVEDVKSGQFPGRENYKSRES</sequence>
<accession>F4FZ21</accession>
<evidence type="ECO:0000256" key="9">
    <source>
        <dbReference type="PIRSR" id="PIRSR000388-3"/>
    </source>
</evidence>
<dbReference type="NCBIfam" id="TIGR00222">
    <property type="entry name" value="panB"/>
    <property type="match status" value="1"/>
</dbReference>
<dbReference type="Proteomes" id="UP000007812">
    <property type="component" value="Chromosome"/>
</dbReference>
<feature type="binding site" evidence="6 9">
    <location>
        <position position="95"/>
    </location>
    <ligand>
        <name>Mg(2+)</name>
        <dbReference type="ChEBI" id="CHEBI:18420"/>
    </ligand>
</feature>